<dbReference type="SUPFAM" id="SSF140453">
    <property type="entry name" value="EsxAB dimer-like"/>
    <property type="match status" value="1"/>
</dbReference>
<sequence length="100" mass="11804">MADDHRYRVDLEALEHFADQLAAFDRAAEKRANDVDRRIRDLHTTWTGADAEAQKKYHQEWLEGIAQMRKAEEELEEAARKSHFQYTQAIAHNRKMWPPA</sequence>
<name>A0A4R5PFZ9_9MYCO</name>
<protein>
    <submittedName>
        <fullName evidence="1">Type VII secretion protein EsxE</fullName>
    </submittedName>
</protein>
<dbReference type="AlphaFoldDB" id="A0A4R5PFZ9"/>
<comment type="caution">
    <text evidence="1">The sequence shown here is derived from an EMBL/GenBank/DDBJ whole genome shotgun (WGS) entry which is preliminary data.</text>
</comment>
<dbReference type="RefSeq" id="WP_062912505.1">
    <property type="nucleotide sequence ID" value="NZ_MAFQ01000015.1"/>
</dbReference>
<dbReference type="Pfam" id="PF06013">
    <property type="entry name" value="WXG100"/>
    <property type="match status" value="1"/>
</dbReference>
<dbReference type="EMBL" id="RXLR01000006">
    <property type="protein sequence ID" value="TDH25313.1"/>
    <property type="molecule type" value="Genomic_DNA"/>
</dbReference>
<proteinExistence type="predicted"/>
<dbReference type="InterPro" id="IPR036689">
    <property type="entry name" value="ESAT-6-like_sf"/>
</dbReference>
<evidence type="ECO:0000313" key="1">
    <source>
        <dbReference type="EMBL" id="TDH25313.1"/>
    </source>
</evidence>
<gene>
    <name evidence="1" type="ORF">EJ571_01495</name>
</gene>
<organism evidence="1 2">
    <name type="scientific">Mycobacteroides franklinii</name>
    <dbReference type="NCBI Taxonomy" id="948102"/>
    <lineage>
        <taxon>Bacteria</taxon>
        <taxon>Bacillati</taxon>
        <taxon>Actinomycetota</taxon>
        <taxon>Actinomycetes</taxon>
        <taxon>Mycobacteriales</taxon>
        <taxon>Mycobacteriaceae</taxon>
        <taxon>Mycobacteroides</taxon>
    </lineage>
</organism>
<dbReference type="InterPro" id="IPR010310">
    <property type="entry name" value="T7SS_ESAT-6-like"/>
</dbReference>
<dbReference type="Proteomes" id="UP000295627">
    <property type="component" value="Unassembled WGS sequence"/>
</dbReference>
<reference evidence="1 2" key="1">
    <citation type="journal article" date="2019" name="Sci. Rep.">
        <title>Extended insight into the Mycobacterium chelonae-abscessus complex through whole genome sequencing of Mycobacterium salmoniphilum outbreak and Mycobacterium salmoniphilum-like strains.</title>
        <authorList>
            <person name="Behra P.R.K."/>
            <person name="Das S."/>
            <person name="Pettersson B.M.F."/>
            <person name="Shirreff L."/>
            <person name="DuCote T."/>
            <person name="Jacobsson K.G."/>
            <person name="Ennis D.G."/>
            <person name="Kirsebom L.A."/>
        </authorList>
    </citation>
    <scope>NUCLEOTIDE SEQUENCE [LARGE SCALE GENOMIC DNA]</scope>
    <source>
        <strain evidence="1 2">DSM 45524</strain>
    </source>
</reference>
<evidence type="ECO:0000313" key="2">
    <source>
        <dbReference type="Proteomes" id="UP000295627"/>
    </source>
</evidence>
<accession>A0A4R5PFZ9</accession>
<dbReference type="Gene3D" id="1.10.287.1060">
    <property type="entry name" value="ESAT-6-like"/>
    <property type="match status" value="1"/>
</dbReference>